<sequence length="118" mass="13077">MPRVRRGRRAPVPGGRAGGRIRRTYFAPTGQRPAAGAGGGQRTPCYLTYGPAMHKNVYVKYQVLMVALYAIGVAHFERLLSGGIGESGRRRPRPPRINEPAVLFVVRRPRSADRPRRS</sequence>
<dbReference type="EMBL" id="BGZK01001387">
    <property type="protein sequence ID" value="GBP78824.1"/>
    <property type="molecule type" value="Genomic_DNA"/>
</dbReference>
<feature type="region of interest" description="Disordered" evidence="1">
    <location>
        <begin position="1"/>
        <end position="21"/>
    </location>
</feature>
<name>A0A4C1YVH9_EUMVA</name>
<dbReference type="AlphaFoldDB" id="A0A4C1YVH9"/>
<gene>
    <name evidence="2" type="ORF">EVAR_65334_1</name>
</gene>
<evidence type="ECO:0000256" key="1">
    <source>
        <dbReference type="SAM" id="MobiDB-lite"/>
    </source>
</evidence>
<evidence type="ECO:0000313" key="2">
    <source>
        <dbReference type="EMBL" id="GBP78824.1"/>
    </source>
</evidence>
<comment type="caution">
    <text evidence="2">The sequence shown here is derived from an EMBL/GenBank/DDBJ whole genome shotgun (WGS) entry which is preliminary data.</text>
</comment>
<protein>
    <submittedName>
        <fullName evidence="2">Uncharacterized protein</fullName>
    </submittedName>
</protein>
<feature type="region of interest" description="Disordered" evidence="1">
    <location>
        <begin position="82"/>
        <end position="118"/>
    </location>
</feature>
<accession>A0A4C1YVH9</accession>
<dbReference type="Proteomes" id="UP000299102">
    <property type="component" value="Unassembled WGS sequence"/>
</dbReference>
<evidence type="ECO:0000313" key="3">
    <source>
        <dbReference type="Proteomes" id="UP000299102"/>
    </source>
</evidence>
<organism evidence="2 3">
    <name type="scientific">Eumeta variegata</name>
    <name type="common">Bagworm moth</name>
    <name type="synonym">Eumeta japonica</name>
    <dbReference type="NCBI Taxonomy" id="151549"/>
    <lineage>
        <taxon>Eukaryota</taxon>
        <taxon>Metazoa</taxon>
        <taxon>Ecdysozoa</taxon>
        <taxon>Arthropoda</taxon>
        <taxon>Hexapoda</taxon>
        <taxon>Insecta</taxon>
        <taxon>Pterygota</taxon>
        <taxon>Neoptera</taxon>
        <taxon>Endopterygota</taxon>
        <taxon>Lepidoptera</taxon>
        <taxon>Glossata</taxon>
        <taxon>Ditrysia</taxon>
        <taxon>Tineoidea</taxon>
        <taxon>Psychidae</taxon>
        <taxon>Oiketicinae</taxon>
        <taxon>Eumeta</taxon>
    </lineage>
</organism>
<keyword evidence="3" id="KW-1185">Reference proteome</keyword>
<reference evidence="2 3" key="1">
    <citation type="journal article" date="2019" name="Commun. Biol.">
        <title>The bagworm genome reveals a unique fibroin gene that provides high tensile strength.</title>
        <authorList>
            <person name="Kono N."/>
            <person name="Nakamura H."/>
            <person name="Ohtoshi R."/>
            <person name="Tomita M."/>
            <person name="Numata K."/>
            <person name="Arakawa K."/>
        </authorList>
    </citation>
    <scope>NUCLEOTIDE SEQUENCE [LARGE SCALE GENOMIC DNA]</scope>
</reference>
<proteinExistence type="predicted"/>